<evidence type="ECO:0000313" key="3">
    <source>
        <dbReference type="Proteomes" id="UP000005459"/>
    </source>
</evidence>
<keyword evidence="1" id="KW-0472">Membrane</keyword>
<name>F9UHW1_9GAMM</name>
<organism evidence="2 3">
    <name type="scientific">Thiocapsa marina 5811</name>
    <dbReference type="NCBI Taxonomy" id="768671"/>
    <lineage>
        <taxon>Bacteria</taxon>
        <taxon>Pseudomonadati</taxon>
        <taxon>Pseudomonadota</taxon>
        <taxon>Gammaproteobacteria</taxon>
        <taxon>Chromatiales</taxon>
        <taxon>Chromatiaceae</taxon>
        <taxon>Thiocapsa</taxon>
    </lineage>
</organism>
<keyword evidence="1" id="KW-1133">Transmembrane helix</keyword>
<feature type="transmembrane region" description="Helical" evidence="1">
    <location>
        <begin position="111"/>
        <end position="130"/>
    </location>
</feature>
<keyword evidence="1" id="KW-0812">Transmembrane</keyword>
<proteinExistence type="predicted"/>
<dbReference type="EMBL" id="AFWV01000021">
    <property type="protein sequence ID" value="EGV16137.1"/>
    <property type="molecule type" value="Genomic_DNA"/>
</dbReference>
<dbReference type="AlphaFoldDB" id="F9UHW1"/>
<dbReference type="Proteomes" id="UP000005459">
    <property type="component" value="Unassembled WGS sequence"/>
</dbReference>
<sequence>MRNVWLACSVSAAVLFISTLLLFPWREPGAVIRLSTGEFLATPDIVTLSPLILGRPLPRGEPAFVLHLKPDMDDYASQLPLGESVALVATSVARNGYGVESRNASVAWGEWIMSHAALSMVVGLVVYGLLQRR</sequence>
<reference evidence="2 3" key="1">
    <citation type="submission" date="2011-06" db="EMBL/GenBank/DDBJ databases">
        <title>The draft genome of Thiocapsa marina 5811.</title>
        <authorList>
            <consortium name="US DOE Joint Genome Institute (JGI-PGF)"/>
            <person name="Lucas S."/>
            <person name="Han J."/>
            <person name="Cheng J.-F."/>
            <person name="Goodwin L."/>
            <person name="Pitluck S."/>
            <person name="Peters L."/>
            <person name="Land M.L."/>
            <person name="Hauser L."/>
            <person name="Vogl K."/>
            <person name="Liu Z."/>
            <person name="Imhoff J."/>
            <person name="Thiel V."/>
            <person name="Frigaard N.-U."/>
            <person name="Bryant D."/>
            <person name="Woyke T.J."/>
        </authorList>
    </citation>
    <scope>NUCLEOTIDE SEQUENCE [LARGE SCALE GENOMIC DNA]</scope>
    <source>
        <strain evidence="2 3">5811</strain>
    </source>
</reference>
<protein>
    <submittedName>
        <fullName evidence="2">Uncharacterized protein</fullName>
    </submittedName>
</protein>
<evidence type="ECO:0000313" key="2">
    <source>
        <dbReference type="EMBL" id="EGV16137.1"/>
    </source>
</evidence>
<accession>F9UHW1</accession>
<keyword evidence="3" id="KW-1185">Reference proteome</keyword>
<evidence type="ECO:0000256" key="1">
    <source>
        <dbReference type="SAM" id="Phobius"/>
    </source>
</evidence>
<dbReference type="RefSeq" id="WP_007195385.1">
    <property type="nucleotide sequence ID" value="NZ_AFWV01000021.1"/>
</dbReference>
<gene>
    <name evidence="2" type="ORF">ThimaDRAFT_4514</name>
</gene>